<organism evidence="3 4">
    <name type="scientific">Fonsecaea erecta</name>
    <dbReference type="NCBI Taxonomy" id="1367422"/>
    <lineage>
        <taxon>Eukaryota</taxon>
        <taxon>Fungi</taxon>
        <taxon>Dikarya</taxon>
        <taxon>Ascomycota</taxon>
        <taxon>Pezizomycotina</taxon>
        <taxon>Eurotiomycetes</taxon>
        <taxon>Chaetothyriomycetidae</taxon>
        <taxon>Chaetothyriales</taxon>
        <taxon>Herpotrichiellaceae</taxon>
        <taxon>Fonsecaea</taxon>
    </lineage>
</organism>
<comment type="caution">
    <text evidence="3">The sequence shown here is derived from an EMBL/GenBank/DDBJ whole genome shotgun (WGS) entry which is preliminary data.</text>
</comment>
<evidence type="ECO:0000313" key="4">
    <source>
        <dbReference type="Proteomes" id="UP000078343"/>
    </source>
</evidence>
<feature type="region of interest" description="Disordered" evidence="1">
    <location>
        <begin position="369"/>
        <end position="421"/>
    </location>
</feature>
<evidence type="ECO:0000256" key="1">
    <source>
        <dbReference type="SAM" id="MobiDB-lite"/>
    </source>
</evidence>
<keyword evidence="4" id="KW-1185">Reference proteome</keyword>
<dbReference type="GeneID" id="30009136"/>
<dbReference type="OrthoDB" id="3162439at2759"/>
<accession>A0A178ZKN4</accession>
<reference evidence="3 4" key="1">
    <citation type="submission" date="2016-04" db="EMBL/GenBank/DDBJ databases">
        <title>Draft genome of Fonsecaea erecta CBS 125763.</title>
        <authorList>
            <person name="Weiss V.A."/>
            <person name="Vicente V.A."/>
            <person name="Raittz R.T."/>
            <person name="Moreno L.F."/>
            <person name="De Souza E.M."/>
            <person name="Pedrosa F.O."/>
            <person name="Steffens M.B."/>
            <person name="Faoro H."/>
            <person name="Tadra-Sfeir M.Z."/>
            <person name="Najafzadeh M.J."/>
            <person name="Felipe M.S."/>
            <person name="Teixeira M."/>
            <person name="Sun J."/>
            <person name="Xi L."/>
            <person name="Gomes R."/>
            <person name="De Azevedo C.M."/>
            <person name="Salgado C.G."/>
            <person name="Da Silva M.B."/>
            <person name="Nascimento M.F."/>
            <person name="Queiroz-Telles F."/>
            <person name="Attili D.S."/>
            <person name="Gorbushina A."/>
        </authorList>
    </citation>
    <scope>NUCLEOTIDE SEQUENCE [LARGE SCALE GENOMIC DNA]</scope>
    <source>
        <strain evidence="3 4">CBS 125763</strain>
    </source>
</reference>
<dbReference type="PANTHER" id="PTHR33840:SF1">
    <property type="entry name" value="TLE1 PHOSPHOLIPASE DOMAIN-CONTAINING PROTEIN"/>
    <property type="match status" value="1"/>
</dbReference>
<proteinExistence type="predicted"/>
<protein>
    <recommendedName>
        <fullName evidence="2">T6SS Phospholipase effector Tle1-like catalytic domain-containing protein</fullName>
    </recommendedName>
</protein>
<dbReference type="Proteomes" id="UP000078343">
    <property type="component" value="Unassembled WGS sequence"/>
</dbReference>
<dbReference type="InterPro" id="IPR018712">
    <property type="entry name" value="Tle1-like_cat"/>
</dbReference>
<gene>
    <name evidence="3" type="ORF">AYL99_04968</name>
</gene>
<dbReference type="RefSeq" id="XP_018693333.1">
    <property type="nucleotide sequence ID" value="XM_018836480.1"/>
</dbReference>
<sequence length="421" mass="44374">MKATDLEGREQICWYQQGLGTGSFSLAKVQQLALGEGLDQNVKLIYSRIAPQSASSSQPAASSSKVQQAQPDAFASGIWRPGDMLSFFGFSRGAATARLAANFIATMGFRVDGQGPPDEVDSLFEQWLGIKESTDFKLPSGFEIPKFGCVGVFDTVLGSGVPASTQKILYPGAATTTPPLQSKCLVLNANIQYAFHALALHEQRQGFLPLIIERKIPAQTIVQTWFIGKHSDVGGGAQTGKPDPGLANAALRWMLARLVDIGIGVALEDVAGNQSLVIPPEQAGQGHVRTQGKLTAAIEGGAEKPRTPGLYAPGLETVHISVRNQGLLNNADVPTDPALSILIGKAEGQDKTFVWERQGPRGMIYMPEDSKIAPDGSALRSQSKAAPGSLGQTAPVFPVPNASNPAGTVPRRGQTGASQGV</sequence>
<feature type="domain" description="T6SS Phospholipase effector Tle1-like catalytic" evidence="2">
    <location>
        <begin position="74"/>
        <end position="256"/>
    </location>
</feature>
<evidence type="ECO:0000313" key="3">
    <source>
        <dbReference type="EMBL" id="OAP59966.1"/>
    </source>
</evidence>
<dbReference type="AlphaFoldDB" id="A0A178ZKN4"/>
<dbReference type="STRING" id="1367422.A0A178ZKN4"/>
<dbReference type="PANTHER" id="PTHR33840">
    <property type="match status" value="1"/>
</dbReference>
<evidence type="ECO:0000259" key="2">
    <source>
        <dbReference type="Pfam" id="PF09994"/>
    </source>
</evidence>
<dbReference type="EMBL" id="LVYI01000004">
    <property type="protein sequence ID" value="OAP59966.1"/>
    <property type="molecule type" value="Genomic_DNA"/>
</dbReference>
<dbReference type="Pfam" id="PF09994">
    <property type="entry name" value="T6SS_Tle1-like_cat"/>
    <property type="match status" value="1"/>
</dbReference>
<name>A0A178ZKN4_9EURO</name>